<dbReference type="GO" id="GO:0046718">
    <property type="term" value="P:symbiont entry into host cell"/>
    <property type="evidence" value="ECO:0007669"/>
    <property type="project" value="InterPro"/>
</dbReference>
<dbReference type="Pfam" id="PF07484">
    <property type="entry name" value="Collar"/>
    <property type="match status" value="1"/>
</dbReference>
<dbReference type="Proteomes" id="UP000224607">
    <property type="component" value="Unassembled WGS sequence"/>
</dbReference>
<evidence type="ECO:0000313" key="9">
    <source>
        <dbReference type="Proteomes" id="UP000224607"/>
    </source>
</evidence>
<dbReference type="GO" id="GO:0019062">
    <property type="term" value="P:virion attachment to host cell"/>
    <property type="evidence" value="ECO:0007669"/>
    <property type="project" value="InterPro"/>
</dbReference>
<evidence type="ECO:0000313" key="6">
    <source>
        <dbReference type="EMBL" id="PHM37991.1"/>
    </source>
</evidence>
<organism evidence="7 8">
    <name type="scientific">Xenorhabdus mauleonii</name>
    <dbReference type="NCBI Taxonomy" id="351675"/>
    <lineage>
        <taxon>Bacteria</taxon>
        <taxon>Pseudomonadati</taxon>
        <taxon>Pseudomonadota</taxon>
        <taxon>Gammaproteobacteria</taxon>
        <taxon>Enterobacterales</taxon>
        <taxon>Morganellaceae</taxon>
        <taxon>Xenorhabdus</taxon>
    </lineage>
</organism>
<reference evidence="6 9" key="3">
    <citation type="journal article" date="2017" name="Nat. Microbiol.">
        <title>Natural product diversity associated with the nematode symbionts Photorhabdus and Xenorhabdus.</title>
        <authorList>
            <person name="Tobias N.J."/>
            <person name="Wolff H."/>
            <person name="Djahanschiri B."/>
            <person name="Grundmann F."/>
            <person name="Kronenwerth M."/>
            <person name="Shi Y.M."/>
            <person name="Simonyi S."/>
            <person name="Grun P."/>
            <person name="Shapiro-Ilan D."/>
            <person name="Pidot S.J."/>
            <person name="Stinear T.P."/>
            <person name="Ebersberger I."/>
            <person name="Bode H.B."/>
        </authorList>
    </citation>
    <scope>NUCLEOTIDE SEQUENCE [LARGE SCALE GENOMIC DNA]</scope>
    <source>
        <strain evidence="6 9">DSM 17908</strain>
    </source>
</reference>
<evidence type="ECO:0000256" key="1">
    <source>
        <dbReference type="ARBA" id="ARBA00004328"/>
    </source>
</evidence>
<dbReference type="InterPro" id="IPR037053">
    <property type="entry name" value="Phage_tail_collar_dom_sf"/>
</dbReference>
<reference evidence="8" key="1">
    <citation type="submission" date="2016-10" db="EMBL/GenBank/DDBJ databases">
        <authorList>
            <person name="Varghese N."/>
            <person name="Submissions S."/>
        </authorList>
    </citation>
    <scope>NUCLEOTIDE SEQUENCE [LARGE SCALE GENOMIC DNA]</scope>
    <source>
        <strain evidence="8">DSM 17908</strain>
    </source>
</reference>
<evidence type="ECO:0000256" key="4">
    <source>
        <dbReference type="SAM" id="MobiDB-lite"/>
    </source>
</evidence>
<dbReference type="EMBL" id="NITY01000018">
    <property type="protein sequence ID" value="PHM37991.1"/>
    <property type="molecule type" value="Genomic_DNA"/>
</dbReference>
<evidence type="ECO:0000256" key="2">
    <source>
        <dbReference type="ARBA" id="ARBA00022581"/>
    </source>
</evidence>
<dbReference type="SUPFAM" id="SSF88874">
    <property type="entry name" value="Receptor-binding domain of short tail fibre protein gp12"/>
    <property type="match status" value="1"/>
</dbReference>
<evidence type="ECO:0000256" key="3">
    <source>
        <dbReference type="SAM" id="Coils"/>
    </source>
</evidence>
<proteinExistence type="predicted"/>
<feature type="compositionally biased region" description="Basic and acidic residues" evidence="4">
    <location>
        <begin position="1"/>
        <end position="18"/>
    </location>
</feature>
<dbReference type="PANTHER" id="PTHR35191">
    <property type="entry name" value="PROPHAGE SIDE TAIL FIBER PROTEIN HOMOLOG STFQ-RELATED"/>
    <property type="match status" value="1"/>
</dbReference>
<comment type="subcellular location">
    <subcellularLocation>
        <location evidence="1">Virion</location>
    </subcellularLocation>
</comment>
<keyword evidence="3" id="KW-0175">Coiled coil</keyword>
<dbReference type="RefSeq" id="WP_092512605.1">
    <property type="nucleotide sequence ID" value="NZ_CAWNQB010000010.1"/>
</dbReference>
<dbReference type="EMBL" id="FORG01000018">
    <property type="protein sequence ID" value="SFJ86084.1"/>
    <property type="molecule type" value="Genomic_DNA"/>
</dbReference>
<evidence type="ECO:0000313" key="7">
    <source>
        <dbReference type="EMBL" id="SFJ86084.1"/>
    </source>
</evidence>
<dbReference type="OrthoDB" id="6402811at2"/>
<dbReference type="PANTHER" id="PTHR35191:SF1">
    <property type="entry name" value="PROPHAGE SIDE TAIL FIBER PROTEIN HOMOLOG STFQ-RELATED"/>
    <property type="match status" value="1"/>
</dbReference>
<gene>
    <name evidence="7" type="ORF">SAMN05421680_11824</name>
    <name evidence="6" type="ORF">Xmau_03673</name>
</gene>
<dbReference type="Proteomes" id="UP000198919">
    <property type="component" value="Unassembled WGS sequence"/>
</dbReference>
<dbReference type="InterPro" id="IPR051934">
    <property type="entry name" value="Phage_Tail_Fiber_Structural"/>
</dbReference>
<dbReference type="STRING" id="351675.SAMN05421680_11824"/>
<protein>
    <submittedName>
        <fullName evidence="7">Phage Tail Collar Domain</fullName>
    </submittedName>
    <submittedName>
        <fullName evidence="6">Tail protein</fullName>
    </submittedName>
</protein>
<dbReference type="Pfam" id="PF03406">
    <property type="entry name" value="Phage_fiber_2"/>
    <property type="match status" value="1"/>
</dbReference>
<dbReference type="InterPro" id="IPR005068">
    <property type="entry name" value="Phage_lambda_Stf-r2"/>
</dbReference>
<dbReference type="InterPro" id="IPR011083">
    <property type="entry name" value="Phage_tail_collar_dom"/>
</dbReference>
<keyword evidence="2" id="KW-0945">Host-virus interaction</keyword>
<keyword evidence="9" id="KW-1185">Reference proteome</keyword>
<feature type="domain" description="Phage tail collar" evidence="5">
    <location>
        <begin position="143"/>
        <end position="190"/>
    </location>
</feature>
<evidence type="ECO:0000259" key="5">
    <source>
        <dbReference type="Pfam" id="PF07484"/>
    </source>
</evidence>
<sequence>MSTQDNKPDTSSAEKDGIVRVTTPEYVKELIQEHAQSRNHPEATLKDKGFVSLSNDINSDSETSASTPRAVKTAYDLANAANQNANNANENADNANKNANNANENANTRLAKDQNGADIPNKKEFVKNLGLESLMGEFSLPVGVPVPWPTESAPAGWLICNGDPFDKTKYPKLALAYPSGVLPDLRGEFIRGLDNGRGADPDRKLLTHQEGTIVSGFDDNDTGDISSIGAPQYAFGDPMTPKQWENIKGKKWIYWNKNNMSNRYDWWAYVSARPRNVAFNYIVRAA</sequence>
<dbReference type="Gene3D" id="3.90.1340.10">
    <property type="entry name" value="Phage tail collar domain"/>
    <property type="match status" value="1"/>
</dbReference>
<evidence type="ECO:0000313" key="8">
    <source>
        <dbReference type="Proteomes" id="UP000198919"/>
    </source>
</evidence>
<name>A0A1I3URW8_9GAMM</name>
<feature type="region of interest" description="Disordered" evidence="4">
    <location>
        <begin position="1"/>
        <end position="21"/>
    </location>
</feature>
<reference evidence="7" key="2">
    <citation type="submission" date="2016-10" db="EMBL/GenBank/DDBJ databases">
        <authorList>
            <person name="de Groot N.N."/>
        </authorList>
    </citation>
    <scope>NUCLEOTIDE SEQUENCE [LARGE SCALE GENOMIC DNA]</scope>
    <source>
        <strain evidence="7">DSM 17908</strain>
    </source>
</reference>
<dbReference type="AlphaFoldDB" id="A0A1I3URW8"/>
<feature type="coiled-coil region" evidence="3">
    <location>
        <begin position="71"/>
        <end position="109"/>
    </location>
</feature>
<accession>A0A1I3URW8</accession>